<dbReference type="GO" id="GO:0006915">
    <property type="term" value="P:apoptotic process"/>
    <property type="evidence" value="ECO:0007669"/>
    <property type="project" value="TreeGrafter"/>
</dbReference>
<reference evidence="3" key="1">
    <citation type="journal article" date="2019" name="bioRxiv">
        <title>The Genome of the Zebra Mussel, Dreissena polymorpha: A Resource for Invasive Species Research.</title>
        <authorList>
            <person name="McCartney M.A."/>
            <person name="Auch B."/>
            <person name="Kono T."/>
            <person name="Mallez S."/>
            <person name="Zhang Y."/>
            <person name="Obille A."/>
            <person name="Becker A."/>
            <person name="Abrahante J.E."/>
            <person name="Garbe J."/>
            <person name="Badalamenti J.P."/>
            <person name="Herman A."/>
            <person name="Mangelson H."/>
            <person name="Liachko I."/>
            <person name="Sullivan S."/>
            <person name="Sone E.D."/>
            <person name="Koren S."/>
            <person name="Silverstein K.A.T."/>
            <person name="Beckman K.B."/>
            <person name="Gohl D.M."/>
        </authorList>
    </citation>
    <scope>NUCLEOTIDE SEQUENCE</scope>
    <source>
        <strain evidence="3">Duluth1</strain>
        <tissue evidence="3">Whole animal</tissue>
    </source>
</reference>
<dbReference type="PANTHER" id="PTHR46421">
    <property type="entry name" value="PROGRAMMED CELL DEATH PROTEIN 2-LIKE"/>
    <property type="match status" value="1"/>
</dbReference>
<dbReference type="EMBL" id="JAIWYP010000002">
    <property type="protein sequence ID" value="KAH3863261.1"/>
    <property type="molecule type" value="Genomic_DNA"/>
</dbReference>
<proteinExistence type="predicted"/>
<dbReference type="InterPro" id="IPR052815">
    <property type="entry name" value="PDCD2-like_regulator"/>
</dbReference>
<evidence type="ECO:0000256" key="1">
    <source>
        <dbReference type="SAM" id="MobiDB-lite"/>
    </source>
</evidence>
<evidence type="ECO:0000313" key="4">
    <source>
        <dbReference type="Proteomes" id="UP000828390"/>
    </source>
</evidence>
<comment type="caution">
    <text evidence="3">The sequence shown here is derived from an EMBL/GenBank/DDBJ whole genome shotgun (WGS) entry which is preliminary data.</text>
</comment>
<feature type="region of interest" description="Disordered" evidence="1">
    <location>
        <begin position="299"/>
        <end position="319"/>
    </location>
</feature>
<reference evidence="3" key="2">
    <citation type="submission" date="2020-11" db="EMBL/GenBank/DDBJ databases">
        <authorList>
            <person name="McCartney M.A."/>
            <person name="Auch B."/>
            <person name="Kono T."/>
            <person name="Mallez S."/>
            <person name="Becker A."/>
            <person name="Gohl D.M."/>
            <person name="Silverstein K.A.T."/>
            <person name="Koren S."/>
            <person name="Bechman K.B."/>
            <person name="Herman A."/>
            <person name="Abrahante J.E."/>
            <person name="Garbe J."/>
        </authorList>
    </citation>
    <scope>NUCLEOTIDE SEQUENCE</scope>
    <source>
        <strain evidence="3">Duluth1</strain>
        <tissue evidence="3">Whole animal</tissue>
    </source>
</reference>
<dbReference type="Proteomes" id="UP000828390">
    <property type="component" value="Unassembled WGS sequence"/>
</dbReference>
<gene>
    <name evidence="3" type="ORF">DPMN_026241</name>
</gene>
<dbReference type="PANTHER" id="PTHR46421:SF1">
    <property type="entry name" value="PROGRAMMED CELL DEATH PROTEIN 2-LIKE"/>
    <property type="match status" value="1"/>
</dbReference>
<organism evidence="3 4">
    <name type="scientific">Dreissena polymorpha</name>
    <name type="common">Zebra mussel</name>
    <name type="synonym">Mytilus polymorpha</name>
    <dbReference type="NCBI Taxonomy" id="45954"/>
    <lineage>
        <taxon>Eukaryota</taxon>
        <taxon>Metazoa</taxon>
        <taxon>Spiralia</taxon>
        <taxon>Lophotrochozoa</taxon>
        <taxon>Mollusca</taxon>
        <taxon>Bivalvia</taxon>
        <taxon>Autobranchia</taxon>
        <taxon>Heteroconchia</taxon>
        <taxon>Euheterodonta</taxon>
        <taxon>Imparidentia</taxon>
        <taxon>Neoheterodontei</taxon>
        <taxon>Myida</taxon>
        <taxon>Dreissenoidea</taxon>
        <taxon>Dreissenidae</taxon>
        <taxon>Dreissena</taxon>
    </lineage>
</organism>
<dbReference type="OrthoDB" id="366284at2759"/>
<name>A0A9D4LUT1_DREPO</name>
<protein>
    <recommendedName>
        <fullName evidence="2">Programmed cell death protein 2 C-terminal domain-containing protein</fullName>
    </recommendedName>
</protein>
<accession>A0A9D4LUT1</accession>
<evidence type="ECO:0000313" key="3">
    <source>
        <dbReference type="EMBL" id="KAH3863261.1"/>
    </source>
</evidence>
<dbReference type="AlphaFoldDB" id="A0A9D4LUT1"/>
<dbReference type="InterPro" id="IPR007320">
    <property type="entry name" value="PDCD2_C"/>
</dbReference>
<dbReference type="Pfam" id="PF04194">
    <property type="entry name" value="PDCD2_C"/>
    <property type="match status" value="1"/>
</dbReference>
<keyword evidence="4" id="KW-1185">Reference proteome</keyword>
<feature type="region of interest" description="Disordered" evidence="1">
    <location>
        <begin position="101"/>
        <end position="137"/>
    </location>
</feature>
<feature type="domain" description="Programmed cell death protein 2 C-terminal" evidence="2">
    <location>
        <begin position="325"/>
        <end position="425"/>
    </location>
</feature>
<sequence length="434" mass="48313">MSCLLGIVDIIITNKNATAWNINKVGGKPDWYGSKQPSDMFCKLCGRNQVLVVQLYCPLEGSPYHRTLYIFACTYHACWNKSESWMVYRCQELDKGVTAKVEEASKTKSSRPQQDDWGTDGDDWGEGTDEWGENSVTGGNEIDHLIADINDGAGRTYQQDASCWNNEDTDDNFVGADESVAVVEQSEINKEYNTENVLNLQAMCIDDIDVEADAAKALECSNHVLAEELNIQPLDGEDCIKALQELQAGCHVDNTAADQAQICPYFIDVFEEPLEGVDDIKHVAELLQEYQRKEGGNIKDLLDESSSSGGTAGEKYEKTHPVHMDQDFNKFMKTLNRCPQQVIRYKWGGEPLYISSAREQGSRGCGHCGGLAVFELQLTPALVNRLRFSYTTGPAVEFGTVLVFTCRDSCWDGSATYRTEQVVVQADPDQHLFA</sequence>
<dbReference type="GO" id="GO:0005737">
    <property type="term" value="C:cytoplasm"/>
    <property type="evidence" value="ECO:0007669"/>
    <property type="project" value="InterPro"/>
</dbReference>
<feature type="compositionally biased region" description="Acidic residues" evidence="1">
    <location>
        <begin position="117"/>
        <end position="132"/>
    </location>
</feature>
<evidence type="ECO:0000259" key="2">
    <source>
        <dbReference type="Pfam" id="PF04194"/>
    </source>
</evidence>